<evidence type="ECO:0000313" key="3">
    <source>
        <dbReference type="EnsemblPlants" id="Solyc07g064430.1.1"/>
    </source>
</evidence>
<dbReference type="eggNOG" id="ENOG502R2EI">
    <property type="taxonomic scope" value="Eukaryota"/>
</dbReference>
<dbReference type="AlphaFoldDB" id="K4CHC4"/>
<dbReference type="Pfam" id="PF04434">
    <property type="entry name" value="SWIM"/>
    <property type="match status" value="1"/>
</dbReference>
<evidence type="ECO:0000256" key="1">
    <source>
        <dbReference type="PROSITE-ProRule" id="PRU00325"/>
    </source>
</evidence>
<protein>
    <recommendedName>
        <fullName evidence="2">SWIM-type domain-containing protein</fullName>
    </recommendedName>
</protein>
<evidence type="ECO:0000259" key="2">
    <source>
        <dbReference type="PROSITE" id="PS50966"/>
    </source>
</evidence>
<dbReference type="HOGENOM" id="CLU_008459_9_0_1"/>
<keyword evidence="1" id="KW-0479">Metal-binding</keyword>
<dbReference type="PANTHER" id="PTHR47718">
    <property type="entry name" value="OS01G0519700 PROTEIN"/>
    <property type="match status" value="1"/>
</dbReference>
<accession>K4CHC4</accession>
<keyword evidence="1" id="KW-0862">Zinc</keyword>
<proteinExistence type="predicted"/>
<reference evidence="3" key="1">
    <citation type="journal article" date="2012" name="Nature">
        <title>The tomato genome sequence provides insights into fleshy fruit evolution.</title>
        <authorList>
            <consortium name="Tomato Genome Consortium"/>
        </authorList>
    </citation>
    <scope>NUCLEOTIDE SEQUENCE [LARGE SCALE GENOMIC DNA]</scope>
    <source>
        <strain evidence="3">cv. Heinz 1706</strain>
    </source>
</reference>
<dbReference type="GO" id="GO:0008270">
    <property type="term" value="F:zinc ion binding"/>
    <property type="evidence" value="ECO:0007669"/>
    <property type="project" value="UniProtKB-KW"/>
</dbReference>
<sequence length="372" mass="44377">MVRYFLNEAGIENAGFIEQDAHNFIQAHKRNMISGGDAQTMINHFMHLQSEDSNFFYSFQVDEDGRLCNFFWRDSISKLHYECFGDVMIFDTTYRTNRYDMICAPFIGVNNHWKSTFFGCAFLRNETSDSFVWLFQTFLKEVFPGTCHRLCEWHIDRNAQKNIPQLYFKSGFRYCFNTLLWRCNLESEFELIWKKMIDDWDCASNTWLQKLYDLRKKWCPVFSRSTFPMQDMSITEFVKHYEQRTIEMRDIEAIEDYKSRGDPKIFIEDCGILKHVARVYTRRIYTRFQHEFLQGTTKRAINVETEGSLTKYIILKGESENTEIVQFNALGNSIICSCHMFESMGWLCCHALKVLFFDLNFTSILEKYILKR</sequence>
<dbReference type="InParanoid" id="K4CHC4"/>
<dbReference type="PhylomeDB" id="K4CHC4"/>
<dbReference type="Gramene" id="Solyc07g064430.1.1">
    <property type="protein sequence ID" value="Solyc07g064430.1.1"/>
    <property type="gene ID" value="Solyc07g064430.1"/>
</dbReference>
<keyword evidence="1" id="KW-0863">Zinc-finger</keyword>
<dbReference type="InterPro" id="IPR018289">
    <property type="entry name" value="MULE_transposase_dom"/>
</dbReference>
<dbReference type="Proteomes" id="UP000004994">
    <property type="component" value="Chromosome 7"/>
</dbReference>
<dbReference type="Pfam" id="PF10551">
    <property type="entry name" value="MULE"/>
    <property type="match status" value="1"/>
</dbReference>
<dbReference type="PROSITE" id="PS50966">
    <property type="entry name" value="ZF_SWIM"/>
    <property type="match status" value="1"/>
</dbReference>
<dbReference type="OMA" id="TISAMMP"/>
<keyword evidence="4" id="KW-1185">Reference proteome</keyword>
<reference evidence="3" key="2">
    <citation type="submission" date="2015-06" db="UniProtKB">
        <authorList>
            <consortium name="EnsemblPlants"/>
        </authorList>
    </citation>
    <scope>IDENTIFICATION</scope>
    <source>
        <strain evidence="3">cv. Heinz 1706</strain>
    </source>
</reference>
<feature type="domain" description="SWIM-type" evidence="2">
    <location>
        <begin position="312"/>
        <end position="359"/>
    </location>
</feature>
<dbReference type="PANTHER" id="PTHR47718:SF17">
    <property type="entry name" value="PROTEIN FAR1-RELATED SEQUENCE 5-LIKE"/>
    <property type="match status" value="1"/>
</dbReference>
<dbReference type="EnsemblPlants" id="Solyc07g064430.1.1">
    <property type="protein sequence ID" value="Solyc07g064430.1.1"/>
    <property type="gene ID" value="Solyc07g064430.1"/>
</dbReference>
<organism evidence="3">
    <name type="scientific">Solanum lycopersicum</name>
    <name type="common">Tomato</name>
    <name type="synonym">Lycopersicon esculentum</name>
    <dbReference type="NCBI Taxonomy" id="4081"/>
    <lineage>
        <taxon>Eukaryota</taxon>
        <taxon>Viridiplantae</taxon>
        <taxon>Streptophyta</taxon>
        <taxon>Embryophyta</taxon>
        <taxon>Tracheophyta</taxon>
        <taxon>Spermatophyta</taxon>
        <taxon>Magnoliopsida</taxon>
        <taxon>eudicotyledons</taxon>
        <taxon>Gunneridae</taxon>
        <taxon>Pentapetalae</taxon>
        <taxon>asterids</taxon>
        <taxon>lamiids</taxon>
        <taxon>Solanales</taxon>
        <taxon>Solanaceae</taxon>
        <taxon>Solanoideae</taxon>
        <taxon>Solaneae</taxon>
        <taxon>Solanum</taxon>
        <taxon>Solanum subgen. Lycopersicon</taxon>
    </lineage>
</organism>
<dbReference type="STRING" id="4081.K4CHC4"/>
<dbReference type="PaxDb" id="4081-Solyc07g064430.1.1"/>
<name>K4CHC4_SOLLC</name>
<evidence type="ECO:0000313" key="4">
    <source>
        <dbReference type="Proteomes" id="UP000004994"/>
    </source>
</evidence>
<dbReference type="InterPro" id="IPR007527">
    <property type="entry name" value="Znf_SWIM"/>
</dbReference>